<feature type="domain" description="Amino acid transporter transmembrane" evidence="12">
    <location>
        <begin position="18"/>
        <end position="81"/>
    </location>
</feature>
<keyword evidence="9" id="KW-1015">Disulfide bond</keyword>
<dbReference type="PANTHER" id="PTHR22950:SF366">
    <property type="entry name" value="SODIUM-COUPLED NEUTRAL AMINO ACID TRANSPORTER 6-RELATED"/>
    <property type="match status" value="1"/>
</dbReference>
<feature type="transmembrane region" description="Helical" evidence="11">
    <location>
        <begin position="374"/>
        <end position="396"/>
    </location>
</feature>
<feature type="transmembrane region" description="Helical" evidence="11">
    <location>
        <begin position="263"/>
        <end position="287"/>
    </location>
</feature>
<dbReference type="Ensembl" id="ENSSLUT00000009893.1">
    <property type="protein sequence ID" value="ENSSLUP00000009584.1"/>
    <property type="gene ID" value="ENSSLUG00000004465.1"/>
</dbReference>
<feature type="transmembrane region" description="Helical" evidence="11">
    <location>
        <begin position="20"/>
        <end position="42"/>
    </location>
</feature>
<evidence type="ECO:0000259" key="12">
    <source>
        <dbReference type="Pfam" id="PF01490"/>
    </source>
</evidence>
<sequence>FHLLWPVSPGSVQTRAKGASFASSVFNLMNAIMGSGILGLAYAMANTGIVGFCLLLVLVASLAAYSIHLLLKLCDQTGSEDSSLSFLTLQDQGDDDDDDKDEDDDHDDDDNDDDGKCGLITLWPFNNLIFHVHLFSRHAWYEDGRLLLILVTLCVVLPLSMLPKIGFLGYTSSICFLFMLYFAIVVVVKKFSIPCPLPHNVTTLSGAFQISNFSDSECTPKLFIMSSKSGYAIPTMAFSFLCHTAILPIYCELDQPTKAKMQNITNVGISLSFLVYLISALFGYLTFYGHVDSELLLGYNRYMPRDIIVIMVRLAILLSVLLTVPLIHFPARKAATLLLFGRRPFSWLIHIIATLIILSVVLLLAIFVPNIRNVFGVVGSTTSTCLMFVFPGIFYLKINRGPLRSFDSIAVTKH</sequence>
<name>A0A8D0CR98_SANLU</name>
<evidence type="ECO:0000256" key="5">
    <source>
        <dbReference type="ARBA" id="ARBA00022692"/>
    </source>
</evidence>
<protein>
    <submittedName>
        <fullName evidence="13">Solute carrier family 38 member 6</fullName>
    </submittedName>
</protein>
<evidence type="ECO:0000256" key="7">
    <source>
        <dbReference type="ARBA" id="ARBA00022989"/>
    </source>
</evidence>
<feature type="region of interest" description="Disordered" evidence="10">
    <location>
        <begin position="90"/>
        <end position="112"/>
    </location>
</feature>
<dbReference type="PANTHER" id="PTHR22950">
    <property type="entry name" value="AMINO ACID TRANSPORTER"/>
    <property type="match status" value="1"/>
</dbReference>
<evidence type="ECO:0000256" key="6">
    <source>
        <dbReference type="ARBA" id="ARBA00022970"/>
    </source>
</evidence>
<comment type="similarity">
    <text evidence="2">Belongs to the amino acid/polyamine transporter 2 family.</text>
</comment>
<keyword evidence="4" id="KW-1003">Cell membrane</keyword>
<keyword evidence="3" id="KW-0813">Transport</keyword>
<dbReference type="GeneTree" id="ENSGT00940000156982"/>
<keyword evidence="5 11" id="KW-0812">Transmembrane</keyword>
<accession>A0A8D0CR98</accession>
<feature type="transmembrane region" description="Helical" evidence="11">
    <location>
        <begin position="167"/>
        <end position="188"/>
    </location>
</feature>
<feature type="transmembrane region" description="Helical" evidence="11">
    <location>
        <begin position="144"/>
        <end position="162"/>
    </location>
</feature>
<keyword evidence="8 11" id="KW-0472">Membrane</keyword>
<evidence type="ECO:0000256" key="3">
    <source>
        <dbReference type="ARBA" id="ARBA00022448"/>
    </source>
</evidence>
<feature type="transmembrane region" description="Helical" evidence="11">
    <location>
        <begin position="231"/>
        <end position="251"/>
    </location>
</feature>
<reference evidence="13" key="1">
    <citation type="submission" date="2025-08" db="UniProtKB">
        <authorList>
            <consortium name="Ensembl"/>
        </authorList>
    </citation>
    <scope>IDENTIFICATION</scope>
</reference>
<dbReference type="GO" id="GO:0015186">
    <property type="term" value="F:L-glutamine transmembrane transporter activity"/>
    <property type="evidence" value="ECO:0007669"/>
    <property type="project" value="TreeGrafter"/>
</dbReference>
<feature type="transmembrane region" description="Helical" evidence="11">
    <location>
        <begin position="307"/>
        <end position="327"/>
    </location>
</feature>
<evidence type="ECO:0000256" key="8">
    <source>
        <dbReference type="ARBA" id="ARBA00023136"/>
    </source>
</evidence>
<organism evidence="13 14">
    <name type="scientific">Sander lucioperca</name>
    <name type="common">Pike-perch</name>
    <name type="synonym">Perca lucioperca</name>
    <dbReference type="NCBI Taxonomy" id="283035"/>
    <lineage>
        <taxon>Eukaryota</taxon>
        <taxon>Metazoa</taxon>
        <taxon>Chordata</taxon>
        <taxon>Craniata</taxon>
        <taxon>Vertebrata</taxon>
        <taxon>Euteleostomi</taxon>
        <taxon>Actinopterygii</taxon>
        <taxon>Neopterygii</taxon>
        <taxon>Teleostei</taxon>
        <taxon>Neoteleostei</taxon>
        <taxon>Acanthomorphata</taxon>
        <taxon>Eupercaria</taxon>
        <taxon>Perciformes</taxon>
        <taxon>Percoidei</taxon>
        <taxon>Percidae</taxon>
        <taxon>Luciopercinae</taxon>
        <taxon>Sander</taxon>
    </lineage>
</organism>
<evidence type="ECO:0000256" key="10">
    <source>
        <dbReference type="SAM" id="MobiDB-lite"/>
    </source>
</evidence>
<evidence type="ECO:0000256" key="9">
    <source>
        <dbReference type="ARBA" id="ARBA00023157"/>
    </source>
</evidence>
<dbReference type="GO" id="GO:0005886">
    <property type="term" value="C:plasma membrane"/>
    <property type="evidence" value="ECO:0007669"/>
    <property type="project" value="UniProtKB-SubCell"/>
</dbReference>
<dbReference type="Pfam" id="PF01490">
    <property type="entry name" value="Aa_trans"/>
    <property type="match status" value="2"/>
</dbReference>
<dbReference type="Proteomes" id="UP000694568">
    <property type="component" value="Unplaced"/>
</dbReference>
<gene>
    <name evidence="13" type="primary">slc38a6</name>
</gene>
<dbReference type="InterPro" id="IPR013057">
    <property type="entry name" value="AA_transpt_TM"/>
</dbReference>
<proteinExistence type="inferred from homology"/>
<feature type="domain" description="Amino acid transporter transmembrane" evidence="12">
    <location>
        <begin position="141"/>
        <end position="408"/>
    </location>
</feature>
<keyword evidence="7 11" id="KW-1133">Transmembrane helix</keyword>
<feature type="transmembrane region" description="Helical" evidence="11">
    <location>
        <begin position="49"/>
        <end position="71"/>
    </location>
</feature>
<reference evidence="13" key="2">
    <citation type="submission" date="2025-09" db="UniProtKB">
        <authorList>
            <consortium name="Ensembl"/>
        </authorList>
    </citation>
    <scope>IDENTIFICATION</scope>
</reference>
<evidence type="ECO:0000256" key="2">
    <source>
        <dbReference type="ARBA" id="ARBA00008066"/>
    </source>
</evidence>
<feature type="transmembrane region" description="Helical" evidence="11">
    <location>
        <begin position="347"/>
        <end position="368"/>
    </location>
</feature>
<dbReference type="AlphaFoldDB" id="A0A8D0CR98"/>
<evidence type="ECO:0000256" key="1">
    <source>
        <dbReference type="ARBA" id="ARBA00004651"/>
    </source>
</evidence>
<evidence type="ECO:0000256" key="11">
    <source>
        <dbReference type="SAM" id="Phobius"/>
    </source>
</evidence>
<comment type="subcellular location">
    <subcellularLocation>
        <location evidence="1">Cell membrane</location>
        <topology evidence="1">Multi-pass membrane protein</topology>
    </subcellularLocation>
</comment>
<evidence type="ECO:0000313" key="14">
    <source>
        <dbReference type="Proteomes" id="UP000694568"/>
    </source>
</evidence>
<evidence type="ECO:0000256" key="4">
    <source>
        <dbReference type="ARBA" id="ARBA00022475"/>
    </source>
</evidence>
<evidence type="ECO:0000313" key="13">
    <source>
        <dbReference type="Ensembl" id="ENSSLUP00000009584.1"/>
    </source>
</evidence>
<feature type="compositionally biased region" description="Acidic residues" evidence="10">
    <location>
        <begin position="92"/>
        <end position="112"/>
    </location>
</feature>
<keyword evidence="14" id="KW-1185">Reference proteome</keyword>
<keyword evidence="6" id="KW-0029">Amino-acid transport</keyword>